<protein>
    <recommendedName>
        <fullName evidence="3">Aminotransferase</fullName>
        <ecNumber evidence="3">2.6.1.-</ecNumber>
    </recommendedName>
</protein>
<proteinExistence type="inferred from homology"/>
<dbReference type="SUPFAM" id="SSF53383">
    <property type="entry name" value="PLP-dependent transferases"/>
    <property type="match status" value="1"/>
</dbReference>
<evidence type="ECO:0000256" key="2">
    <source>
        <dbReference type="ARBA" id="ARBA00022898"/>
    </source>
</evidence>
<keyword evidence="3" id="KW-0032">Aminotransferase</keyword>
<dbReference type="Gene3D" id="3.40.640.10">
    <property type="entry name" value="Type I PLP-dependent aspartate aminotransferase-like (Major domain)"/>
    <property type="match status" value="1"/>
</dbReference>
<dbReference type="Gene3D" id="3.90.1150.10">
    <property type="entry name" value="Aspartate Aminotransferase, domain 1"/>
    <property type="match status" value="1"/>
</dbReference>
<keyword evidence="4" id="KW-0812">Transmembrane</keyword>
<dbReference type="PROSITE" id="PS00105">
    <property type="entry name" value="AA_TRANSFER_CLASS_1"/>
    <property type="match status" value="1"/>
</dbReference>
<dbReference type="Proteomes" id="UP001187221">
    <property type="component" value="Unassembled WGS sequence"/>
</dbReference>
<reference evidence="6 7" key="1">
    <citation type="submission" date="2023-06" db="EMBL/GenBank/DDBJ databases">
        <title>Draft genome sequence of Novosphingobium sp. strain IK01.</title>
        <authorList>
            <person name="Hatamoto M."/>
            <person name="Ikarashi T."/>
            <person name="Yamaguchi T."/>
        </authorList>
    </citation>
    <scope>NUCLEOTIDE SEQUENCE [LARGE SCALE GENOMIC DNA]</scope>
    <source>
        <strain evidence="6 7">IK01</strain>
    </source>
</reference>
<feature type="transmembrane region" description="Helical" evidence="4">
    <location>
        <begin position="187"/>
        <end position="208"/>
    </location>
</feature>
<evidence type="ECO:0000256" key="3">
    <source>
        <dbReference type="RuleBase" id="RU000481"/>
    </source>
</evidence>
<dbReference type="InterPro" id="IPR015422">
    <property type="entry name" value="PyrdxlP-dep_Trfase_small"/>
</dbReference>
<dbReference type="InterPro" id="IPR015421">
    <property type="entry name" value="PyrdxlP-dep_Trfase_major"/>
</dbReference>
<keyword evidence="4" id="KW-1133">Transmembrane helix</keyword>
<evidence type="ECO:0000256" key="1">
    <source>
        <dbReference type="ARBA" id="ARBA00001933"/>
    </source>
</evidence>
<keyword evidence="7" id="KW-1185">Reference proteome</keyword>
<dbReference type="PANTHER" id="PTHR42885">
    <property type="entry name" value="HISTIDINOL-PHOSPHATE AMINOTRANSFERASE-RELATED"/>
    <property type="match status" value="1"/>
</dbReference>
<dbReference type="Pfam" id="PF00155">
    <property type="entry name" value="Aminotran_1_2"/>
    <property type="match status" value="1"/>
</dbReference>
<dbReference type="PANTHER" id="PTHR42885:SF1">
    <property type="entry name" value="THREONINE-PHOSPHATE DECARBOXYLASE"/>
    <property type="match status" value="1"/>
</dbReference>
<evidence type="ECO:0000256" key="4">
    <source>
        <dbReference type="SAM" id="Phobius"/>
    </source>
</evidence>
<evidence type="ECO:0000313" key="7">
    <source>
        <dbReference type="Proteomes" id="UP001187221"/>
    </source>
</evidence>
<dbReference type="InterPro" id="IPR004839">
    <property type="entry name" value="Aminotransferase_I/II_large"/>
</dbReference>
<keyword evidence="2" id="KW-0663">Pyridoxal phosphate</keyword>
<evidence type="ECO:0000313" key="6">
    <source>
        <dbReference type="EMBL" id="GMM59669.1"/>
    </source>
</evidence>
<gene>
    <name evidence="6" type="primary">cobD</name>
    <name evidence="6" type="ORF">NUTIK01_04460</name>
</gene>
<keyword evidence="4" id="KW-0472">Membrane</keyword>
<dbReference type="InterPro" id="IPR004838">
    <property type="entry name" value="NHTrfase_class1_PyrdxlP-BS"/>
</dbReference>
<keyword evidence="3" id="KW-0808">Transferase</keyword>
<comment type="cofactor">
    <cofactor evidence="1 3">
        <name>pyridoxal 5'-phosphate</name>
        <dbReference type="ChEBI" id="CHEBI:597326"/>
    </cofactor>
</comment>
<evidence type="ECO:0000259" key="5">
    <source>
        <dbReference type="Pfam" id="PF00155"/>
    </source>
</evidence>
<comment type="similarity">
    <text evidence="3">Belongs to the class-I pyridoxal-phosphate-dependent aminotransferase family.</text>
</comment>
<accession>A0ABQ6P5J0</accession>
<dbReference type="EMBL" id="BTFW01000001">
    <property type="protein sequence ID" value="GMM59669.1"/>
    <property type="molecule type" value="Genomic_DNA"/>
</dbReference>
<dbReference type="EC" id="2.6.1.-" evidence="3"/>
<sequence>MNTNRWTWHGGGLSAARARFGGEAADWLDLSTGINPWAWGWPETQSSPIDWRALPDEQALATLEEAAAAHFGCHPDHVCAVPGTEIGLRLAADLLPRDAAHGVPGYRTHGAMIAGSTPIAPEAMASSTAATLILANPNNPDGRLLSRDHLLALVEARPGWTALDEAFVDTHPGHSLAPMIDDARRLVIFRSFGKFFGLAGLRLGFVLGPRPLLATLRARLGAWPVCAAALAIGTAAYRDTGWITQMRARLVAEADALDAALARRGYQATGQSPLFRLIACKDGPALFAHLAAQAILTRPFEDHPGWLRLGLPTDEAARARLIAALPPHDS</sequence>
<dbReference type="InterPro" id="IPR015424">
    <property type="entry name" value="PyrdxlP-dep_Trfase"/>
</dbReference>
<feature type="domain" description="Aminotransferase class I/classII large" evidence="5">
    <location>
        <begin position="130"/>
        <end position="324"/>
    </location>
</feature>
<comment type="caution">
    <text evidence="6">The sequence shown here is derived from an EMBL/GenBank/DDBJ whole genome shotgun (WGS) entry which is preliminary data.</text>
</comment>
<feature type="transmembrane region" description="Helical" evidence="4">
    <location>
        <begin position="220"/>
        <end position="237"/>
    </location>
</feature>
<dbReference type="RefSeq" id="WP_317973518.1">
    <property type="nucleotide sequence ID" value="NZ_BTFW01000001.1"/>
</dbReference>
<organism evidence="6 7">
    <name type="scientific">Novosphingobium pituita</name>
    <dbReference type="NCBI Taxonomy" id="3056842"/>
    <lineage>
        <taxon>Bacteria</taxon>
        <taxon>Pseudomonadati</taxon>
        <taxon>Pseudomonadota</taxon>
        <taxon>Alphaproteobacteria</taxon>
        <taxon>Sphingomonadales</taxon>
        <taxon>Sphingomonadaceae</taxon>
        <taxon>Novosphingobium</taxon>
    </lineage>
</organism>
<name>A0ABQ6P5J0_9SPHN</name>